<dbReference type="GO" id="GO:0001786">
    <property type="term" value="F:phosphatidylserine binding"/>
    <property type="evidence" value="ECO:0007669"/>
    <property type="project" value="TreeGrafter"/>
</dbReference>
<evidence type="ECO:0000259" key="1">
    <source>
        <dbReference type="PROSITE" id="PS50835"/>
    </source>
</evidence>
<dbReference type="GO" id="GO:0043277">
    <property type="term" value="P:apoptotic cell clearance"/>
    <property type="evidence" value="ECO:0007669"/>
    <property type="project" value="TreeGrafter"/>
</dbReference>
<dbReference type="Proteomes" id="UP000261640">
    <property type="component" value="Unplaced"/>
</dbReference>
<evidence type="ECO:0000313" key="3">
    <source>
        <dbReference type="Proteomes" id="UP000261640"/>
    </source>
</evidence>
<accession>A0A7N8X623</accession>
<reference evidence="2" key="2">
    <citation type="submission" date="2025-09" db="UniProtKB">
        <authorList>
            <consortium name="Ensembl"/>
        </authorList>
    </citation>
    <scope>IDENTIFICATION</scope>
</reference>
<dbReference type="AlphaFoldDB" id="A0A7N8X623"/>
<organism evidence="2 3">
    <name type="scientific">Mastacembelus armatus</name>
    <name type="common">zig-zag eel</name>
    <dbReference type="NCBI Taxonomy" id="205130"/>
    <lineage>
        <taxon>Eukaryota</taxon>
        <taxon>Metazoa</taxon>
        <taxon>Chordata</taxon>
        <taxon>Craniata</taxon>
        <taxon>Vertebrata</taxon>
        <taxon>Euteleostomi</taxon>
        <taxon>Actinopterygii</taxon>
        <taxon>Neopterygii</taxon>
        <taxon>Teleostei</taxon>
        <taxon>Neoteleostei</taxon>
        <taxon>Acanthomorphata</taxon>
        <taxon>Anabantaria</taxon>
        <taxon>Synbranchiformes</taxon>
        <taxon>Mastacembelidae</taxon>
        <taxon>Mastacembelus</taxon>
    </lineage>
</organism>
<dbReference type="Gene3D" id="2.60.40.10">
    <property type="entry name" value="Immunoglobulins"/>
    <property type="match status" value="1"/>
</dbReference>
<dbReference type="SUPFAM" id="SSF48726">
    <property type="entry name" value="Immunoglobulin"/>
    <property type="match status" value="1"/>
</dbReference>
<dbReference type="InterPro" id="IPR036179">
    <property type="entry name" value="Ig-like_dom_sf"/>
</dbReference>
<proteinExistence type="predicted"/>
<dbReference type="InterPro" id="IPR007110">
    <property type="entry name" value="Ig-like_dom"/>
</dbReference>
<dbReference type="InParanoid" id="A0A7N8X623"/>
<feature type="domain" description="Ig-like" evidence="1">
    <location>
        <begin position="30"/>
        <end position="132"/>
    </location>
</feature>
<protein>
    <recommendedName>
        <fullName evidence="1">Ig-like domain-containing protein</fullName>
    </recommendedName>
</protein>
<dbReference type="PANTHER" id="PTHR46608:SF3">
    <property type="entry name" value="T-CELL IMMUNOGLOBULIN AND MUCIN DOMAIN-CONTAINING PROTEIN 4"/>
    <property type="match status" value="1"/>
</dbReference>
<dbReference type="PANTHER" id="PTHR46608">
    <property type="entry name" value="T-CELL IMMUNOGLOBULIN AND MUCIN DOMAIN-CONTAINING PROTEIN 4"/>
    <property type="match status" value="1"/>
</dbReference>
<dbReference type="Ensembl" id="ENSMAMT00000044965.1">
    <property type="protein sequence ID" value="ENSMAMP00000044537.1"/>
    <property type="gene ID" value="ENSMAMG00000027861.1"/>
</dbReference>
<sequence length="280" mass="31653">VSLWVYGGLLWRDTRDGEILSKWSHTESHPHEFLLNEFLSAVTMETVVGFAGRRVTLPCRLEEKNQRGVEVCWGRGEPSLFTCHNTVVNAAVNSSETAEVLISVARPSDSGLYHCRVQLPGLFNDQISTEISKIIKLTFTCLTLVSVAHELESSSAFVFLCLHFLHHKNMKQTQCCRKVHVFTCVTGYSRETGSDVSNTGPMVGLIQVPSCNQHFIHYPDEQPLLLIIKGICSFMKCQLILKNASLHFLKFGKYSLYLRKFFIILKVAVKHGQLINRLQL</sequence>
<dbReference type="PROSITE" id="PS50835">
    <property type="entry name" value="IG_LIKE"/>
    <property type="match status" value="1"/>
</dbReference>
<dbReference type="GeneTree" id="ENSGT00940000170476"/>
<keyword evidence="3" id="KW-1185">Reference proteome</keyword>
<name>A0A7N8X623_9TELE</name>
<dbReference type="InterPro" id="IPR013783">
    <property type="entry name" value="Ig-like_fold"/>
</dbReference>
<reference evidence="2" key="1">
    <citation type="submission" date="2025-08" db="UniProtKB">
        <authorList>
            <consortium name="Ensembl"/>
        </authorList>
    </citation>
    <scope>IDENTIFICATION</scope>
</reference>
<dbReference type="GO" id="GO:0060097">
    <property type="term" value="P:cytoskeletal rearrangement involved in phagocytosis, engulfment"/>
    <property type="evidence" value="ECO:0007669"/>
    <property type="project" value="TreeGrafter"/>
</dbReference>
<evidence type="ECO:0000313" key="2">
    <source>
        <dbReference type="Ensembl" id="ENSMAMP00000044537.1"/>
    </source>
</evidence>